<protein>
    <submittedName>
        <fullName evidence="8">Targeting protein for Xklp2</fullName>
    </submittedName>
</protein>
<evidence type="ECO:0000256" key="5">
    <source>
        <dbReference type="SAM" id="Coils"/>
    </source>
</evidence>
<feature type="region of interest" description="Disordered" evidence="6">
    <location>
        <begin position="120"/>
        <end position="142"/>
    </location>
</feature>
<dbReference type="Proteomes" id="UP000762676">
    <property type="component" value="Unassembled WGS sequence"/>
</dbReference>
<evidence type="ECO:0000256" key="6">
    <source>
        <dbReference type="SAM" id="MobiDB-lite"/>
    </source>
</evidence>
<reference evidence="8 9" key="1">
    <citation type="journal article" date="2021" name="Elife">
        <title>Chloroplast acquisition without the gene transfer in kleptoplastic sea slugs, Plakobranchus ocellatus.</title>
        <authorList>
            <person name="Maeda T."/>
            <person name="Takahashi S."/>
            <person name="Yoshida T."/>
            <person name="Shimamura S."/>
            <person name="Takaki Y."/>
            <person name="Nagai Y."/>
            <person name="Toyoda A."/>
            <person name="Suzuki Y."/>
            <person name="Arimoto A."/>
            <person name="Ishii H."/>
            <person name="Satoh N."/>
            <person name="Nishiyama T."/>
            <person name="Hasebe M."/>
            <person name="Maruyama T."/>
            <person name="Minagawa J."/>
            <person name="Obokata J."/>
            <person name="Shigenobu S."/>
        </authorList>
    </citation>
    <scope>NUCLEOTIDE SEQUENCE [LARGE SCALE GENOMIC DNA]</scope>
</reference>
<evidence type="ECO:0000256" key="2">
    <source>
        <dbReference type="ARBA" id="ARBA00005885"/>
    </source>
</evidence>
<dbReference type="EMBL" id="BMAT01003118">
    <property type="protein sequence ID" value="GFS20668.1"/>
    <property type="molecule type" value="Genomic_DNA"/>
</dbReference>
<sequence length="142" mass="16528">MGRWQSQACNLETGNSEGKGILLLSHQRLALFSRRINLGNSTRNLQIDDFQLNTDIRAASREQYDQHLKQREATLEAIKRQRLERQEEEEKAAIMKMRKEAIHIATGIKKYKPQVIKPSDMPLTQAQTPKFSDRFRARLHSQ</sequence>
<evidence type="ECO:0000256" key="1">
    <source>
        <dbReference type="ARBA" id="ARBA00004245"/>
    </source>
</evidence>
<proteinExistence type="inferred from homology"/>
<dbReference type="AlphaFoldDB" id="A0AAV4JFL7"/>
<keyword evidence="5" id="KW-0175">Coiled coil</keyword>
<evidence type="ECO:0000313" key="9">
    <source>
        <dbReference type="Proteomes" id="UP000762676"/>
    </source>
</evidence>
<dbReference type="InterPro" id="IPR027329">
    <property type="entry name" value="TPX2_C"/>
</dbReference>
<feature type="domain" description="TPX2 C-terminal" evidence="7">
    <location>
        <begin position="50"/>
        <end position="124"/>
    </location>
</feature>
<keyword evidence="9" id="KW-1185">Reference proteome</keyword>
<keyword evidence="4" id="KW-0206">Cytoskeleton</keyword>
<evidence type="ECO:0000256" key="4">
    <source>
        <dbReference type="ARBA" id="ARBA00023212"/>
    </source>
</evidence>
<comment type="caution">
    <text evidence="8">The sequence shown here is derived from an EMBL/GenBank/DDBJ whole genome shotgun (WGS) entry which is preliminary data.</text>
</comment>
<name>A0AAV4JFL7_9GAST</name>
<comment type="similarity">
    <text evidence="2">Belongs to the TPX2 family.</text>
</comment>
<evidence type="ECO:0000256" key="3">
    <source>
        <dbReference type="ARBA" id="ARBA00022490"/>
    </source>
</evidence>
<evidence type="ECO:0000313" key="8">
    <source>
        <dbReference type="EMBL" id="GFS20668.1"/>
    </source>
</evidence>
<organism evidence="8 9">
    <name type="scientific">Elysia marginata</name>
    <dbReference type="NCBI Taxonomy" id="1093978"/>
    <lineage>
        <taxon>Eukaryota</taxon>
        <taxon>Metazoa</taxon>
        <taxon>Spiralia</taxon>
        <taxon>Lophotrochozoa</taxon>
        <taxon>Mollusca</taxon>
        <taxon>Gastropoda</taxon>
        <taxon>Heterobranchia</taxon>
        <taxon>Euthyneura</taxon>
        <taxon>Panpulmonata</taxon>
        <taxon>Sacoglossa</taxon>
        <taxon>Placobranchoidea</taxon>
        <taxon>Plakobranchidae</taxon>
        <taxon>Elysia</taxon>
    </lineage>
</organism>
<gene>
    <name evidence="8" type="ORF">ElyMa_001576500</name>
</gene>
<accession>A0AAV4JFL7</accession>
<evidence type="ECO:0000259" key="7">
    <source>
        <dbReference type="Pfam" id="PF06886"/>
    </source>
</evidence>
<feature type="coiled-coil region" evidence="5">
    <location>
        <begin position="61"/>
        <end position="100"/>
    </location>
</feature>
<dbReference type="GO" id="GO:0005856">
    <property type="term" value="C:cytoskeleton"/>
    <property type="evidence" value="ECO:0007669"/>
    <property type="project" value="UniProtKB-SubCell"/>
</dbReference>
<dbReference type="Pfam" id="PF06886">
    <property type="entry name" value="TPX2"/>
    <property type="match status" value="1"/>
</dbReference>
<keyword evidence="3" id="KW-0963">Cytoplasm</keyword>
<comment type="subcellular location">
    <subcellularLocation>
        <location evidence="1">Cytoplasm</location>
        <location evidence="1">Cytoskeleton</location>
    </subcellularLocation>
</comment>